<evidence type="ECO:0000313" key="8">
    <source>
        <dbReference type="Proteomes" id="UP001500979"/>
    </source>
</evidence>
<keyword evidence="8" id="KW-1185">Reference proteome</keyword>
<dbReference type="Pfam" id="PF00326">
    <property type="entry name" value="Peptidase_S9"/>
    <property type="match status" value="1"/>
</dbReference>
<evidence type="ECO:0000256" key="1">
    <source>
        <dbReference type="ARBA" id="ARBA00022801"/>
    </source>
</evidence>
<dbReference type="InterPro" id="IPR011042">
    <property type="entry name" value="6-blade_b-propeller_TolB-like"/>
</dbReference>
<keyword evidence="1" id="KW-0378">Hydrolase</keyword>
<dbReference type="InterPro" id="IPR001375">
    <property type="entry name" value="Peptidase_S9_cat"/>
</dbReference>
<dbReference type="Gene3D" id="3.40.50.1820">
    <property type="entry name" value="alpha/beta hydrolase"/>
    <property type="match status" value="1"/>
</dbReference>
<evidence type="ECO:0000256" key="5">
    <source>
        <dbReference type="ARBA" id="ARBA00045885"/>
    </source>
</evidence>
<dbReference type="SUPFAM" id="SSF53474">
    <property type="entry name" value="alpha/beta-Hydrolases"/>
    <property type="match status" value="1"/>
</dbReference>
<evidence type="ECO:0000256" key="2">
    <source>
        <dbReference type="ARBA" id="ARBA00022990"/>
    </source>
</evidence>
<keyword evidence="2" id="KW-0007">Acetylation</keyword>
<organism evidence="7 8">
    <name type="scientific">Saccharopolyspora taberi</name>
    <dbReference type="NCBI Taxonomy" id="60895"/>
    <lineage>
        <taxon>Bacteria</taxon>
        <taxon>Bacillati</taxon>
        <taxon>Actinomycetota</taxon>
        <taxon>Actinomycetes</taxon>
        <taxon>Pseudonocardiales</taxon>
        <taxon>Pseudonocardiaceae</taxon>
        <taxon>Saccharopolyspora</taxon>
    </lineage>
</organism>
<dbReference type="Proteomes" id="UP001500979">
    <property type="component" value="Unassembled WGS sequence"/>
</dbReference>
<name>A0ABN3VLY2_9PSEU</name>
<dbReference type="RefSeq" id="WP_344685639.1">
    <property type="nucleotide sequence ID" value="NZ_BAAAUX010000032.1"/>
</dbReference>
<proteinExistence type="predicted"/>
<protein>
    <recommendedName>
        <fullName evidence="4">Acyl-peptide hydrolase</fullName>
    </recommendedName>
    <alternativeName>
        <fullName evidence="3">Acylaminoacyl-peptidase</fullName>
    </alternativeName>
</protein>
<feature type="domain" description="Peptidase S9 prolyl oligopeptidase catalytic" evidence="6">
    <location>
        <begin position="383"/>
        <end position="590"/>
    </location>
</feature>
<accession>A0ABN3VLY2</accession>
<dbReference type="EMBL" id="BAAAUX010000032">
    <property type="protein sequence ID" value="GAA2817286.1"/>
    <property type="molecule type" value="Genomic_DNA"/>
</dbReference>
<gene>
    <name evidence="7" type="ORF">GCM10010470_60850</name>
</gene>
<dbReference type="PANTHER" id="PTHR42776">
    <property type="entry name" value="SERINE PEPTIDASE S9 FAMILY MEMBER"/>
    <property type="match status" value="1"/>
</dbReference>
<dbReference type="InterPro" id="IPR029058">
    <property type="entry name" value="AB_hydrolase_fold"/>
</dbReference>
<evidence type="ECO:0000256" key="4">
    <source>
        <dbReference type="ARBA" id="ARBA00032596"/>
    </source>
</evidence>
<comment type="function">
    <text evidence="5">This enzyme catalyzes the hydrolysis of the N-terminal peptide bond of an N-acetylated peptide to generate an N-acetylated amino acid and a peptide with a free N-terminus. It preferentially cleaves off Ac-Ala, Ac-Met and Ac-Ser. Also, involved in the degradation of oxidized and glycated proteins.</text>
</comment>
<evidence type="ECO:0000256" key="3">
    <source>
        <dbReference type="ARBA" id="ARBA00032284"/>
    </source>
</evidence>
<reference evidence="7 8" key="1">
    <citation type="journal article" date="2019" name="Int. J. Syst. Evol. Microbiol.">
        <title>The Global Catalogue of Microorganisms (GCM) 10K type strain sequencing project: providing services to taxonomists for standard genome sequencing and annotation.</title>
        <authorList>
            <consortium name="The Broad Institute Genomics Platform"/>
            <consortium name="The Broad Institute Genome Sequencing Center for Infectious Disease"/>
            <person name="Wu L."/>
            <person name="Ma J."/>
        </authorList>
    </citation>
    <scope>NUCLEOTIDE SEQUENCE [LARGE SCALE GENOMIC DNA]</scope>
    <source>
        <strain evidence="7 8">JCM 9383</strain>
    </source>
</reference>
<evidence type="ECO:0000259" key="6">
    <source>
        <dbReference type="Pfam" id="PF00326"/>
    </source>
</evidence>
<evidence type="ECO:0000313" key="7">
    <source>
        <dbReference type="EMBL" id="GAA2817286.1"/>
    </source>
</evidence>
<sequence>MALDIVRLLECSSWQAFDVDDAGRVLAGSDESGSVQLAELADGATTALTALPGAVSGRYLPGERVVVVQHDSDGDERSQLSLLRLDEPRAPMRPVVHDRRYVHRLLDVLPGRIVYMTNRRNGVDFDVVVRDAATGEERVVYDRGGMVLDARASPDGRVAVAVPASKPLSDQILLVDNAGEVVPLTDPDEHARHTHLCWLPDGSGLVVTTNAGRDFTGIARIGPGGDRSWLVTSDEHDLTGWPSPDGSTLLVQANVEGAARFALHEPTGELRREVGLPDDGWCAFPLPAPVWSPGSRFAALSFSGPRVPGDALLLPADGPVRALTSSAAQLGPAPVAPSVHRVPTPDGELIPCFVYSPPDPPPEVAGSSVLILHGGPEAQAVQSFSPIVQALVGQGHTVLVPNVRGSTGYGKRWYSADDVRRRLSAVDDLAALHDWLPALGLDPARAALWGGSYGGYLVLAGLAFQPARWAAGVDVVGISSLVTFLENTAAYRRAHREREYGSLTADADFLREVSPLTRADRIAAPLFVLHGANDPRVPLSEAEQLAEAVRAKGIECELLVYPDEGHGLAKRVNRLDAYPRALDFLLRNLRARVASPAP</sequence>
<dbReference type="InterPro" id="IPR002471">
    <property type="entry name" value="Pept_S9_AS"/>
</dbReference>
<comment type="caution">
    <text evidence="7">The sequence shown here is derived from an EMBL/GenBank/DDBJ whole genome shotgun (WGS) entry which is preliminary data.</text>
</comment>
<dbReference type="Gene3D" id="2.120.10.30">
    <property type="entry name" value="TolB, C-terminal domain"/>
    <property type="match status" value="1"/>
</dbReference>
<dbReference type="SUPFAM" id="SSF82171">
    <property type="entry name" value="DPP6 N-terminal domain-like"/>
    <property type="match status" value="1"/>
</dbReference>
<dbReference type="PROSITE" id="PS00708">
    <property type="entry name" value="PRO_ENDOPEP_SER"/>
    <property type="match status" value="1"/>
</dbReference>
<dbReference type="PANTHER" id="PTHR42776:SF27">
    <property type="entry name" value="DIPEPTIDYL PEPTIDASE FAMILY MEMBER 6"/>
    <property type="match status" value="1"/>
</dbReference>